<dbReference type="AlphaFoldDB" id="A0A916VVF6"/>
<dbReference type="Proteomes" id="UP000596977">
    <property type="component" value="Unassembled WGS sequence"/>
</dbReference>
<dbReference type="EMBL" id="BMKB01000002">
    <property type="protein sequence ID" value="GGA42580.1"/>
    <property type="molecule type" value="Genomic_DNA"/>
</dbReference>
<comment type="caution">
    <text evidence="1">The sequence shown here is derived from an EMBL/GenBank/DDBJ whole genome shotgun (WGS) entry which is preliminary data.</text>
</comment>
<evidence type="ECO:0000313" key="2">
    <source>
        <dbReference type="Proteomes" id="UP000596977"/>
    </source>
</evidence>
<keyword evidence="2" id="KW-1185">Reference proteome</keyword>
<proteinExistence type="predicted"/>
<name>A0A916VVF6_9HYPH</name>
<protein>
    <submittedName>
        <fullName evidence="1">Uncharacterized protein</fullName>
    </submittedName>
</protein>
<sequence length="180" mass="20423">MKTEELKNLVDKHIAAIEGGTMTPERMVALYGNIDRQEALDEIDRERLAAAIEQTLRSQAPRQATKLFGPKDEEARQMLQLLWDQVEQEFDLTGNHHRNGVKIGGAMINGTLHLDVYLSYRNGAKETASINVRQLDAASDRFIEVRKSLVGGEVIYERSYSIAQYRPAFDDFREQLSSVL</sequence>
<organism evidence="1 2">
    <name type="scientific">Pelagibacterium lentulum</name>
    <dbReference type="NCBI Taxonomy" id="2029865"/>
    <lineage>
        <taxon>Bacteria</taxon>
        <taxon>Pseudomonadati</taxon>
        <taxon>Pseudomonadota</taxon>
        <taxon>Alphaproteobacteria</taxon>
        <taxon>Hyphomicrobiales</taxon>
        <taxon>Devosiaceae</taxon>
        <taxon>Pelagibacterium</taxon>
    </lineage>
</organism>
<reference evidence="1 2" key="1">
    <citation type="journal article" date="2014" name="Int. J. Syst. Evol. Microbiol.">
        <title>Complete genome sequence of Corynebacterium casei LMG S-19264T (=DSM 44701T), isolated from a smear-ripened cheese.</title>
        <authorList>
            <consortium name="US DOE Joint Genome Institute (JGI-PGF)"/>
            <person name="Walter F."/>
            <person name="Albersmeier A."/>
            <person name="Kalinowski J."/>
            <person name="Ruckert C."/>
        </authorList>
    </citation>
    <scope>NUCLEOTIDE SEQUENCE [LARGE SCALE GENOMIC DNA]</scope>
    <source>
        <strain evidence="1 2">CGMCC 1.15896</strain>
    </source>
</reference>
<accession>A0A916VVF6</accession>
<evidence type="ECO:0000313" key="1">
    <source>
        <dbReference type="EMBL" id="GGA42580.1"/>
    </source>
</evidence>
<gene>
    <name evidence="1" type="ORF">GCM10011499_10150</name>
</gene>